<dbReference type="InterPro" id="IPR051786">
    <property type="entry name" value="ASN_synthetase/amidase"/>
</dbReference>
<reference evidence="9 10" key="1">
    <citation type="submission" date="2020-11" db="EMBL/GenBank/DDBJ databases">
        <title>Erythrobacter sediminis sp. nov., a marine bacterium from a tidal flat of Garorim Bay.</title>
        <authorList>
            <person name="Kim D."/>
            <person name="Yoo Y."/>
            <person name="Kim J.-J."/>
        </authorList>
    </citation>
    <scope>NUCLEOTIDE SEQUENCE [LARGE SCALE GENOMIC DNA]</scope>
    <source>
        <strain evidence="9 10">JGD-13</strain>
    </source>
</reference>
<evidence type="ECO:0000256" key="5">
    <source>
        <dbReference type="ARBA" id="ARBA00022840"/>
    </source>
</evidence>
<dbReference type="InterPro" id="IPR014729">
    <property type="entry name" value="Rossmann-like_a/b/a_fold"/>
</dbReference>
<dbReference type="InterPro" id="IPR029055">
    <property type="entry name" value="Ntn_hydrolases_N"/>
</dbReference>
<organism evidence="9 10">
    <name type="scientific">Aurantiacibacter sediminis</name>
    <dbReference type="NCBI Taxonomy" id="2793064"/>
    <lineage>
        <taxon>Bacteria</taxon>
        <taxon>Pseudomonadati</taxon>
        <taxon>Pseudomonadota</taxon>
        <taxon>Alphaproteobacteria</taxon>
        <taxon>Sphingomonadales</taxon>
        <taxon>Erythrobacteraceae</taxon>
        <taxon>Aurantiacibacter</taxon>
    </lineage>
</organism>
<evidence type="ECO:0000259" key="8">
    <source>
        <dbReference type="PROSITE" id="PS51278"/>
    </source>
</evidence>
<dbReference type="InterPro" id="IPR006426">
    <property type="entry name" value="Asn_synth_AEB"/>
</dbReference>
<dbReference type="InterPro" id="IPR033738">
    <property type="entry name" value="AsnB_N"/>
</dbReference>
<dbReference type="Gene3D" id="3.40.50.620">
    <property type="entry name" value="HUPs"/>
    <property type="match status" value="1"/>
</dbReference>
<keyword evidence="6" id="KW-0315">Glutamine amidotransferase</keyword>
<dbReference type="EMBL" id="JAEANY010000002">
    <property type="protein sequence ID" value="MBH5322437.1"/>
    <property type="molecule type" value="Genomic_DNA"/>
</dbReference>
<dbReference type="NCBIfam" id="TIGR01536">
    <property type="entry name" value="asn_synth_AEB"/>
    <property type="match status" value="1"/>
</dbReference>
<comment type="caution">
    <text evidence="9">The sequence shown here is derived from an EMBL/GenBank/DDBJ whole genome shotgun (WGS) entry which is preliminary data.</text>
</comment>
<dbReference type="PIRSF" id="PIRSF001589">
    <property type="entry name" value="Asn_synthetase_glu-h"/>
    <property type="match status" value="1"/>
</dbReference>
<evidence type="ECO:0000256" key="2">
    <source>
        <dbReference type="ARBA" id="ARBA00005752"/>
    </source>
</evidence>
<dbReference type="SUPFAM" id="SSF52402">
    <property type="entry name" value="Adenine nucleotide alpha hydrolases-like"/>
    <property type="match status" value="1"/>
</dbReference>
<comment type="pathway">
    <text evidence="1">Amino-acid biosynthesis; L-asparagine biosynthesis; L-asparagine from L-aspartate (L-Gln route): step 1/1.</text>
</comment>
<dbReference type="Gene3D" id="3.60.20.10">
    <property type="entry name" value="Glutamine Phosphoribosylpyrophosphate, subunit 1, domain 1"/>
    <property type="match status" value="1"/>
</dbReference>
<dbReference type="PANTHER" id="PTHR43284:SF1">
    <property type="entry name" value="ASPARAGINE SYNTHETASE"/>
    <property type="match status" value="1"/>
</dbReference>
<feature type="domain" description="Glutamine amidotransferase type-2" evidence="8">
    <location>
        <begin position="2"/>
        <end position="216"/>
    </location>
</feature>
<dbReference type="GO" id="GO:0004066">
    <property type="term" value="F:asparagine synthase (glutamine-hydrolyzing) activity"/>
    <property type="evidence" value="ECO:0007669"/>
    <property type="project" value="UniProtKB-EC"/>
</dbReference>
<evidence type="ECO:0000256" key="3">
    <source>
        <dbReference type="ARBA" id="ARBA00012737"/>
    </source>
</evidence>
<comment type="catalytic activity">
    <reaction evidence="7">
        <text>L-aspartate + L-glutamine + ATP + H2O = L-asparagine + L-glutamate + AMP + diphosphate + H(+)</text>
        <dbReference type="Rhea" id="RHEA:12228"/>
        <dbReference type="ChEBI" id="CHEBI:15377"/>
        <dbReference type="ChEBI" id="CHEBI:15378"/>
        <dbReference type="ChEBI" id="CHEBI:29985"/>
        <dbReference type="ChEBI" id="CHEBI:29991"/>
        <dbReference type="ChEBI" id="CHEBI:30616"/>
        <dbReference type="ChEBI" id="CHEBI:33019"/>
        <dbReference type="ChEBI" id="CHEBI:58048"/>
        <dbReference type="ChEBI" id="CHEBI:58359"/>
        <dbReference type="ChEBI" id="CHEBI:456215"/>
        <dbReference type="EC" id="6.3.5.4"/>
    </reaction>
</comment>
<evidence type="ECO:0000313" key="10">
    <source>
        <dbReference type="Proteomes" id="UP000602442"/>
    </source>
</evidence>
<keyword evidence="9" id="KW-0436">Ligase</keyword>
<name>A0ABS0N3Y2_9SPHN</name>
<keyword evidence="5" id="KW-0067">ATP-binding</keyword>
<dbReference type="EC" id="6.3.5.4" evidence="3"/>
<accession>A0ABS0N3Y2</accession>
<dbReference type="CDD" id="cd01991">
    <property type="entry name" value="Asn_synthase_B_C"/>
    <property type="match status" value="1"/>
</dbReference>
<dbReference type="InterPro" id="IPR017932">
    <property type="entry name" value="GATase_2_dom"/>
</dbReference>
<keyword evidence="10" id="KW-1185">Reference proteome</keyword>
<evidence type="ECO:0000313" key="9">
    <source>
        <dbReference type="EMBL" id="MBH5322437.1"/>
    </source>
</evidence>
<gene>
    <name evidence="9" type="primary">asnB</name>
    <name evidence="9" type="ORF">I5L03_07540</name>
</gene>
<keyword evidence="4" id="KW-0547">Nucleotide-binding</keyword>
<evidence type="ECO:0000256" key="4">
    <source>
        <dbReference type="ARBA" id="ARBA00022741"/>
    </source>
</evidence>
<evidence type="ECO:0000256" key="1">
    <source>
        <dbReference type="ARBA" id="ARBA00005187"/>
    </source>
</evidence>
<protein>
    <recommendedName>
        <fullName evidence="3">asparagine synthase (glutamine-hydrolyzing)</fullName>
        <ecNumber evidence="3">6.3.5.4</ecNumber>
    </recommendedName>
</protein>
<sequence length="653" mass="71819">MCGLAGFFGGTSADGKIGEAMARAIVHRGPDDGGIWADRENAIVLAHRRLAILDLSPAGHQPMQSHCGRYVMVFNGEIYNHRALRQELEADGDAPQWRGESDSETLLALFSAVGISGALDRLVGMFAVAVFDRKEKTLSLTRDRMGEKPLYFGWVDGGFAFASELKAISTVPGFHGRIDRAGLGHFVRYGFVPAPNCIWQDLYKLEAGCLLTLSLEATKAAPAAVPSAPMSEPDFAIQRYWDVRDAMRAGAGNSVSDKREAQALLHAQLRDTVQLQAQADVPVGAFLSGGCDSSLICALLQESLPGAIDTFTLGFDEARLDESPYARAVAQHLGTRHHEMMVTARDAQDVIPDLPSIYDEPFADSSQIPTFLVCKMARRNVTVSLSGDGGDELFGGYDRYDQAAALWPKLTKLPVPARKALGKVLAMGLHAPGLGKMDMRQRGRLEKLGAILSEARTLDDLYEQVMRIWPAKGPAAPLPHDVRTDWSGVDLDDPVTSMMLADQRLFLPDDIMVKVDRAAMAVSLETRAPLLDHRLVELAWRFPSEWKAGAGQSKDLLREILYEYVPRDYFDRPKAGFSIPVGTYLRGPLRDWAEALLAEERLAENFYPVPIRRRWAEHLSGARDWTQSLWAICMFEAWRESATAAGNASPALN</sequence>
<dbReference type="PROSITE" id="PS51278">
    <property type="entry name" value="GATASE_TYPE_2"/>
    <property type="match status" value="1"/>
</dbReference>
<evidence type="ECO:0000256" key="7">
    <source>
        <dbReference type="ARBA" id="ARBA00048741"/>
    </source>
</evidence>
<dbReference type="RefSeq" id="WP_197921134.1">
    <property type="nucleotide sequence ID" value="NZ_CAWPTA010000007.1"/>
</dbReference>
<evidence type="ECO:0000256" key="6">
    <source>
        <dbReference type="ARBA" id="ARBA00022962"/>
    </source>
</evidence>
<dbReference type="Pfam" id="PF00733">
    <property type="entry name" value="Asn_synthase"/>
    <property type="match status" value="1"/>
</dbReference>
<proteinExistence type="inferred from homology"/>
<dbReference type="CDD" id="cd00712">
    <property type="entry name" value="AsnB"/>
    <property type="match status" value="1"/>
</dbReference>
<dbReference type="SUPFAM" id="SSF56235">
    <property type="entry name" value="N-terminal nucleophile aminohydrolases (Ntn hydrolases)"/>
    <property type="match status" value="1"/>
</dbReference>
<comment type="similarity">
    <text evidence="2">Belongs to the asparagine synthetase family.</text>
</comment>
<dbReference type="Pfam" id="PF13522">
    <property type="entry name" value="GATase_6"/>
    <property type="match status" value="1"/>
</dbReference>
<dbReference type="Proteomes" id="UP000602442">
    <property type="component" value="Unassembled WGS sequence"/>
</dbReference>
<dbReference type="InterPro" id="IPR001962">
    <property type="entry name" value="Asn_synthase"/>
</dbReference>
<dbReference type="PANTHER" id="PTHR43284">
    <property type="entry name" value="ASPARAGINE SYNTHETASE (GLUTAMINE-HYDROLYZING)"/>
    <property type="match status" value="1"/>
</dbReference>